<keyword evidence="3" id="KW-0378">Hydrolase</keyword>
<dbReference type="InterPro" id="IPR033932">
    <property type="entry name" value="YtcJ-like"/>
</dbReference>
<keyword evidence="1" id="KW-1133">Transmembrane helix</keyword>
<organism evidence="3 4">
    <name type="scientific">Pelagibaculum spongiae</name>
    <dbReference type="NCBI Taxonomy" id="2080658"/>
    <lineage>
        <taxon>Bacteria</taxon>
        <taxon>Pseudomonadati</taxon>
        <taxon>Pseudomonadota</taxon>
        <taxon>Gammaproteobacteria</taxon>
        <taxon>Oceanospirillales</taxon>
        <taxon>Pelagibaculum</taxon>
    </lineage>
</organism>
<name>A0A2V1GXB5_9GAMM</name>
<evidence type="ECO:0000259" key="2">
    <source>
        <dbReference type="Pfam" id="PF07969"/>
    </source>
</evidence>
<evidence type="ECO:0000313" key="4">
    <source>
        <dbReference type="Proteomes" id="UP000244906"/>
    </source>
</evidence>
<keyword evidence="1" id="KW-0472">Membrane</keyword>
<accession>A0A2V1GXB5</accession>
<dbReference type="SUPFAM" id="SSF51556">
    <property type="entry name" value="Metallo-dependent hydrolases"/>
    <property type="match status" value="1"/>
</dbReference>
<dbReference type="Proteomes" id="UP000244906">
    <property type="component" value="Unassembled WGS sequence"/>
</dbReference>
<comment type="caution">
    <text evidence="3">The sequence shown here is derived from an EMBL/GenBank/DDBJ whole genome shotgun (WGS) entry which is preliminary data.</text>
</comment>
<dbReference type="PANTHER" id="PTHR22642">
    <property type="entry name" value="IMIDAZOLONEPROPIONASE"/>
    <property type="match status" value="1"/>
</dbReference>
<dbReference type="Pfam" id="PF07969">
    <property type="entry name" value="Amidohydro_3"/>
    <property type="match status" value="1"/>
</dbReference>
<dbReference type="Gene3D" id="3.10.310.70">
    <property type="match status" value="1"/>
</dbReference>
<dbReference type="AlphaFoldDB" id="A0A2V1GXB5"/>
<dbReference type="InterPro" id="IPR013108">
    <property type="entry name" value="Amidohydro_3"/>
</dbReference>
<proteinExistence type="predicted"/>
<keyword evidence="1" id="KW-0812">Transmembrane</keyword>
<dbReference type="PANTHER" id="PTHR22642:SF2">
    <property type="entry name" value="PROTEIN LONG AFTER FAR-RED 3"/>
    <property type="match status" value="1"/>
</dbReference>
<dbReference type="InterPro" id="IPR011059">
    <property type="entry name" value="Metal-dep_hydrolase_composite"/>
</dbReference>
<evidence type="ECO:0000256" key="1">
    <source>
        <dbReference type="SAM" id="Phobius"/>
    </source>
</evidence>
<gene>
    <name evidence="3" type="ORF">DC094_10050</name>
</gene>
<dbReference type="GO" id="GO:0016810">
    <property type="term" value="F:hydrolase activity, acting on carbon-nitrogen (but not peptide) bonds"/>
    <property type="evidence" value="ECO:0007669"/>
    <property type="project" value="InterPro"/>
</dbReference>
<dbReference type="CDD" id="cd01300">
    <property type="entry name" value="YtcJ_like"/>
    <property type="match status" value="1"/>
</dbReference>
<reference evidence="3 4" key="1">
    <citation type="submission" date="2018-04" db="EMBL/GenBank/DDBJ databases">
        <title>Thalassorhabdus spongiae gen. nov., sp. nov., isolated from a marine sponge in South-West Iceland.</title>
        <authorList>
            <person name="Knobloch S."/>
            <person name="Daussin A."/>
            <person name="Johannsson R."/>
            <person name="Marteinsson V.T."/>
        </authorList>
    </citation>
    <scope>NUCLEOTIDE SEQUENCE [LARGE SCALE GENOMIC DNA]</scope>
    <source>
        <strain evidence="3 4">Hp12</strain>
    </source>
</reference>
<keyword evidence="4" id="KW-1185">Reference proteome</keyword>
<evidence type="ECO:0000313" key="3">
    <source>
        <dbReference type="EMBL" id="PVZ69638.1"/>
    </source>
</evidence>
<dbReference type="Gene3D" id="2.30.40.10">
    <property type="entry name" value="Urease, subunit C, domain 1"/>
    <property type="match status" value="1"/>
</dbReference>
<dbReference type="EMBL" id="QDDL01000003">
    <property type="protein sequence ID" value="PVZ69638.1"/>
    <property type="molecule type" value="Genomic_DNA"/>
</dbReference>
<feature type="domain" description="Amidohydrolase 3" evidence="2">
    <location>
        <begin position="83"/>
        <end position="569"/>
    </location>
</feature>
<dbReference type="OrthoDB" id="9031471at2"/>
<dbReference type="RefSeq" id="WP_116686973.1">
    <property type="nucleotide sequence ID" value="NZ_CAWNYD010000003.1"/>
</dbReference>
<dbReference type="Gene3D" id="3.20.20.140">
    <property type="entry name" value="Metal-dependent hydrolases"/>
    <property type="match status" value="1"/>
</dbReference>
<dbReference type="SUPFAM" id="SSF51338">
    <property type="entry name" value="Composite domain of metallo-dependent hydrolases"/>
    <property type="match status" value="1"/>
</dbReference>
<sequence length="572" mass="62935">MIKKLGYRLLQAVIALIVLAGIIFFSLRFLAESTPSHQIYFNGNILTLDQNNTSAQAVSVRDGKIEQVGNDQKILQLKTSASQLIDLQQKTMLPGFIDAHSHFPASGLVSFSADLSPPPIGPIRSISQLLQQVEKQAQKTEKGRWVLGFGYDDSSLLEQRHPTLQELDQISISQPIYLWHSSGHMGVANSAALELLNIDSSSPNPMGGIIGRDLKTGQLNGLLQEKAALTLKDLLADYSLLDYYKIFDLAKQEYAASGITTAQSGGINGQLIKTFYWASQIGALPFRLVAFPKHDALSKQLINGSFKPASYQTNRFLVGPVKLLADGSPQGRTAYLSQPFYQNPPETPGFRGFPAIDQPILEKLIVGYHKAGFQMAVHGNGDAAIDNIIQAFGKAQQLYPADDPRLILIHAQMTRDDQLPKMKQLGITPSFFPGHTFFWGDQHYTRHMGPIRAPNMSPTGSAVKNQMRFSIHSDAPVTPIDPIRLLWASVNRTSMSGRVIGAHQRISVLQALRAMTIDAAWQVFQEDNRGSIEVGKFADLVVLSQNPLTAEDLLEVKVEQTIVGGKTIYKLD</sequence>
<protein>
    <submittedName>
        <fullName evidence="3">Amidohydrolase</fullName>
    </submittedName>
</protein>
<feature type="transmembrane region" description="Helical" evidence="1">
    <location>
        <begin position="12"/>
        <end position="31"/>
    </location>
</feature>
<dbReference type="InterPro" id="IPR032466">
    <property type="entry name" value="Metal_Hydrolase"/>
</dbReference>